<evidence type="ECO:0000256" key="4">
    <source>
        <dbReference type="ARBA" id="ARBA00022692"/>
    </source>
</evidence>
<comment type="subcellular location">
    <subcellularLocation>
        <location evidence="1">Membrane</location>
        <topology evidence="1">Multi-pass membrane protein</topology>
    </subcellularLocation>
</comment>
<evidence type="ECO:0000313" key="13">
    <source>
        <dbReference type="Proteomes" id="UP001180020"/>
    </source>
</evidence>
<reference evidence="12" key="1">
    <citation type="journal article" date="2023" name="Nat. Commun.">
        <title>Diploid and tetraploid genomes of Acorus and the evolution of monocots.</title>
        <authorList>
            <person name="Ma L."/>
            <person name="Liu K.W."/>
            <person name="Li Z."/>
            <person name="Hsiao Y.Y."/>
            <person name="Qi Y."/>
            <person name="Fu T."/>
            <person name="Tang G.D."/>
            <person name="Zhang D."/>
            <person name="Sun W.H."/>
            <person name="Liu D.K."/>
            <person name="Li Y."/>
            <person name="Chen G.Z."/>
            <person name="Liu X.D."/>
            <person name="Liao X.Y."/>
            <person name="Jiang Y.T."/>
            <person name="Yu X."/>
            <person name="Hao Y."/>
            <person name="Huang J."/>
            <person name="Zhao X.W."/>
            <person name="Ke S."/>
            <person name="Chen Y.Y."/>
            <person name="Wu W.L."/>
            <person name="Hsu J.L."/>
            <person name="Lin Y.F."/>
            <person name="Huang M.D."/>
            <person name="Li C.Y."/>
            <person name="Huang L."/>
            <person name="Wang Z.W."/>
            <person name="Zhao X."/>
            <person name="Zhong W.Y."/>
            <person name="Peng D.H."/>
            <person name="Ahmad S."/>
            <person name="Lan S."/>
            <person name="Zhang J.S."/>
            <person name="Tsai W.C."/>
            <person name="Van de Peer Y."/>
            <person name="Liu Z.J."/>
        </authorList>
    </citation>
    <scope>NUCLEOTIDE SEQUENCE</scope>
    <source>
        <strain evidence="12">CP</strain>
    </source>
</reference>
<dbReference type="PROSITE" id="PS00211">
    <property type="entry name" value="ABC_TRANSPORTER_1"/>
    <property type="match status" value="1"/>
</dbReference>
<feature type="domain" description="ABC transporter" evidence="11">
    <location>
        <begin position="85"/>
        <end position="400"/>
    </location>
</feature>
<dbReference type="InterPro" id="IPR013525">
    <property type="entry name" value="ABC2_TM"/>
</dbReference>
<dbReference type="GO" id="GO:0016020">
    <property type="term" value="C:membrane"/>
    <property type="evidence" value="ECO:0007669"/>
    <property type="project" value="UniProtKB-SubCell"/>
</dbReference>
<keyword evidence="5" id="KW-0547">Nucleotide-binding</keyword>
<keyword evidence="8 10" id="KW-0472">Membrane</keyword>
<evidence type="ECO:0000256" key="3">
    <source>
        <dbReference type="ARBA" id="ARBA00022448"/>
    </source>
</evidence>
<dbReference type="Pfam" id="PF19055">
    <property type="entry name" value="ABC2_membrane_7"/>
    <property type="match status" value="1"/>
</dbReference>
<dbReference type="GO" id="GO:0016887">
    <property type="term" value="F:ATP hydrolysis activity"/>
    <property type="evidence" value="ECO:0007669"/>
    <property type="project" value="InterPro"/>
</dbReference>
<protein>
    <submittedName>
        <fullName evidence="12">ABC transporter G family member 11</fullName>
    </submittedName>
</protein>
<dbReference type="SUPFAM" id="SSF52540">
    <property type="entry name" value="P-loop containing nucleoside triphosphate hydrolases"/>
    <property type="match status" value="2"/>
</dbReference>
<keyword evidence="6" id="KW-0067">ATP-binding</keyword>
<name>A0AAV9CWQ6_ACOCL</name>
<dbReference type="AlphaFoldDB" id="A0AAV9CWQ6"/>
<dbReference type="Proteomes" id="UP001180020">
    <property type="component" value="Unassembled WGS sequence"/>
</dbReference>
<evidence type="ECO:0000313" key="12">
    <source>
        <dbReference type="EMBL" id="KAK1293661.1"/>
    </source>
</evidence>
<feature type="region of interest" description="Disordered" evidence="9">
    <location>
        <begin position="1"/>
        <end position="24"/>
    </location>
</feature>
<evidence type="ECO:0000256" key="7">
    <source>
        <dbReference type="ARBA" id="ARBA00022989"/>
    </source>
</evidence>
<dbReference type="InterPro" id="IPR003439">
    <property type="entry name" value="ABC_transporter-like_ATP-bd"/>
</dbReference>
<dbReference type="EMBL" id="JAUJYO010000017">
    <property type="protein sequence ID" value="KAK1293661.1"/>
    <property type="molecule type" value="Genomic_DNA"/>
</dbReference>
<evidence type="ECO:0000256" key="10">
    <source>
        <dbReference type="SAM" id="Phobius"/>
    </source>
</evidence>
<gene>
    <name evidence="12" type="primary">ABCG11</name>
    <name evidence="12" type="ORF">QJS10_CPB17g00072</name>
</gene>
<comment type="caution">
    <text evidence="12">The sequence shown here is derived from an EMBL/GenBank/DDBJ whole genome shotgun (WGS) entry which is preliminary data.</text>
</comment>
<dbReference type="InterPro" id="IPR027417">
    <property type="entry name" value="P-loop_NTPase"/>
</dbReference>
<dbReference type="PROSITE" id="PS50893">
    <property type="entry name" value="ABC_TRANSPORTER_2"/>
    <property type="match status" value="1"/>
</dbReference>
<evidence type="ECO:0000256" key="6">
    <source>
        <dbReference type="ARBA" id="ARBA00022840"/>
    </source>
</evidence>
<sequence length="710" mass="79048">MDSEIEIPKWTPGHSPARDNENPNKTNEIVKMESFTSIDSFSVSNEGLFPFSITPIIPPPPRNNRSGDIENVVMNDEYTADGVSLTWEDLWVTATAGGKAKHILHGVTGYARPGEVLAIMGPSGCGKSTLLDTLAGRLSSNIRKSGEVLINGRRQKLAFGTSAYVTQDDILMTTLTVREAVYYSAHLQLPDTMTSAEKRFRAETTIKEMGLQDALNTRIGGWAVKGLSGGQKRRAYVTQDDILMTTLTVREAVYYSAHLQLPDTMTSAEKRFRAETTIKEMGLQDAVNTRIGGWAVKGLSGGQKRRVSICMEILTRPKLLFLDEPTSGLDSAASYHVMSRIVGLAKHDGRTVVASIHQPSSEVFELFHNLCLLSYGKTVYFGQRSFTNEFFAYNGFPCPSLTNPSDHYLRTINKDFENKDIERGQGANSISVEESINVLVNAYKSSGTFQDVKHKVAEMCKNSRGSMLMFIAAFLTFMAIGGFPSFVEDMKIFQRERLNGHYGVTSFVIGNTLSSTPYLALISIIPGAMAYYLAGLQKSFDHFVYFALVLFTCMMLVESLMMIVASVVPDFLMGIITGAGIQGVMMLNGGFFRLPHDLPKPVWRYPMFYVAFHRYANQGFYKNEFIGLTFPNSDGNGTITGEEILRDVWQVNLSYSKWVDLAVLLGMVVLYRFLFLFIVKIKESLKTKMRGFMADPPKQAQSVMELPEQN</sequence>
<proteinExistence type="inferred from homology"/>
<dbReference type="Pfam" id="PF00005">
    <property type="entry name" value="ABC_tran"/>
    <property type="match status" value="1"/>
</dbReference>
<feature type="transmembrane region" description="Helical" evidence="10">
    <location>
        <begin position="467"/>
        <end position="487"/>
    </location>
</feature>
<dbReference type="InterPro" id="IPR043926">
    <property type="entry name" value="ABCG_dom"/>
</dbReference>
<keyword evidence="7 10" id="KW-1133">Transmembrane helix</keyword>
<dbReference type="InterPro" id="IPR003593">
    <property type="entry name" value="AAA+_ATPase"/>
</dbReference>
<keyword evidence="13" id="KW-1185">Reference proteome</keyword>
<dbReference type="GO" id="GO:0140359">
    <property type="term" value="F:ABC-type transporter activity"/>
    <property type="evidence" value="ECO:0007669"/>
    <property type="project" value="InterPro"/>
</dbReference>
<dbReference type="Gene3D" id="3.40.50.300">
    <property type="entry name" value="P-loop containing nucleotide triphosphate hydrolases"/>
    <property type="match status" value="2"/>
</dbReference>
<dbReference type="SMART" id="SM00382">
    <property type="entry name" value="AAA"/>
    <property type="match status" value="1"/>
</dbReference>
<keyword evidence="4 10" id="KW-0812">Transmembrane</keyword>
<dbReference type="InterPro" id="IPR017871">
    <property type="entry name" value="ABC_transporter-like_CS"/>
</dbReference>
<dbReference type="GO" id="GO:0005524">
    <property type="term" value="F:ATP binding"/>
    <property type="evidence" value="ECO:0007669"/>
    <property type="project" value="UniProtKB-KW"/>
</dbReference>
<accession>A0AAV9CWQ6</accession>
<evidence type="ECO:0000256" key="1">
    <source>
        <dbReference type="ARBA" id="ARBA00004141"/>
    </source>
</evidence>
<reference evidence="12" key="2">
    <citation type="submission" date="2023-06" db="EMBL/GenBank/DDBJ databases">
        <authorList>
            <person name="Ma L."/>
            <person name="Liu K.-W."/>
            <person name="Li Z."/>
            <person name="Hsiao Y.-Y."/>
            <person name="Qi Y."/>
            <person name="Fu T."/>
            <person name="Tang G."/>
            <person name="Zhang D."/>
            <person name="Sun W.-H."/>
            <person name="Liu D.-K."/>
            <person name="Li Y."/>
            <person name="Chen G.-Z."/>
            <person name="Liu X.-D."/>
            <person name="Liao X.-Y."/>
            <person name="Jiang Y.-T."/>
            <person name="Yu X."/>
            <person name="Hao Y."/>
            <person name="Huang J."/>
            <person name="Zhao X.-W."/>
            <person name="Ke S."/>
            <person name="Chen Y.-Y."/>
            <person name="Wu W.-L."/>
            <person name="Hsu J.-L."/>
            <person name="Lin Y.-F."/>
            <person name="Huang M.-D."/>
            <person name="Li C.-Y."/>
            <person name="Huang L."/>
            <person name="Wang Z.-W."/>
            <person name="Zhao X."/>
            <person name="Zhong W.-Y."/>
            <person name="Peng D.-H."/>
            <person name="Ahmad S."/>
            <person name="Lan S."/>
            <person name="Zhang J.-S."/>
            <person name="Tsai W.-C."/>
            <person name="Van De Peer Y."/>
            <person name="Liu Z.-J."/>
        </authorList>
    </citation>
    <scope>NUCLEOTIDE SEQUENCE</scope>
    <source>
        <strain evidence="12">CP</strain>
        <tissue evidence="12">Leaves</tissue>
    </source>
</reference>
<feature type="transmembrane region" description="Helical" evidence="10">
    <location>
        <begin position="571"/>
        <end position="592"/>
    </location>
</feature>
<feature type="transmembrane region" description="Helical" evidence="10">
    <location>
        <begin position="658"/>
        <end position="679"/>
    </location>
</feature>
<feature type="transmembrane region" description="Helical" evidence="10">
    <location>
        <begin position="508"/>
        <end position="531"/>
    </location>
</feature>
<keyword evidence="3" id="KW-0813">Transport</keyword>
<evidence type="ECO:0000256" key="9">
    <source>
        <dbReference type="SAM" id="MobiDB-lite"/>
    </source>
</evidence>
<evidence type="ECO:0000256" key="2">
    <source>
        <dbReference type="ARBA" id="ARBA00005814"/>
    </source>
</evidence>
<dbReference type="PANTHER" id="PTHR48042:SF19">
    <property type="entry name" value="OS09G0472100 PROTEIN"/>
    <property type="match status" value="1"/>
</dbReference>
<organism evidence="12 13">
    <name type="scientific">Acorus calamus</name>
    <name type="common">Sweet flag</name>
    <dbReference type="NCBI Taxonomy" id="4465"/>
    <lineage>
        <taxon>Eukaryota</taxon>
        <taxon>Viridiplantae</taxon>
        <taxon>Streptophyta</taxon>
        <taxon>Embryophyta</taxon>
        <taxon>Tracheophyta</taxon>
        <taxon>Spermatophyta</taxon>
        <taxon>Magnoliopsida</taxon>
        <taxon>Liliopsida</taxon>
        <taxon>Acoraceae</taxon>
        <taxon>Acorus</taxon>
    </lineage>
</organism>
<dbReference type="PANTHER" id="PTHR48042">
    <property type="entry name" value="ABC TRANSPORTER G FAMILY MEMBER 11"/>
    <property type="match status" value="1"/>
</dbReference>
<feature type="transmembrane region" description="Helical" evidence="10">
    <location>
        <begin position="543"/>
        <end position="564"/>
    </location>
</feature>
<comment type="similarity">
    <text evidence="2">Belongs to the ABC transporter superfamily. ABCG family. Eye pigment precursor importer (TC 3.A.1.204) subfamily.</text>
</comment>
<dbReference type="Pfam" id="PF01061">
    <property type="entry name" value="ABC2_membrane"/>
    <property type="match status" value="1"/>
</dbReference>
<evidence type="ECO:0000259" key="11">
    <source>
        <dbReference type="PROSITE" id="PS50893"/>
    </source>
</evidence>
<evidence type="ECO:0000256" key="8">
    <source>
        <dbReference type="ARBA" id="ARBA00023136"/>
    </source>
</evidence>
<evidence type="ECO:0000256" key="5">
    <source>
        <dbReference type="ARBA" id="ARBA00022741"/>
    </source>
</evidence>
<dbReference type="InterPro" id="IPR052215">
    <property type="entry name" value="Plant_ABCG"/>
</dbReference>